<proteinExistence type="predicted"/>
<keyword evidence="2" id="KW-1185">Reference proteome</keyword>
<sequence length="43" mass="4712">MKAVDSLIEWLCTNLTLVLVTAIRTLATKSATTSNILAWITYA</sequence>
<dbReference type="AlphaFoldDB" id="A0ABD5YZ01"/>
<gene>
    <name evidence="1" type="ORF">ACFQL7_27070</name>
</gene>
<protein>
    <submittedName>
        <fullName evidence="1">Uncharacterized protein</fullName>
    </submittedName>
</protein>
<organism evidence="1 2">
    <name type="scientific">Halocatena marina</name>
    <dbReference type="NCBI Taxonomy" id="2934937"/>
    <lineage>
        <taxon>Archaea</taxon>
        <taxon>Methanobacteriati</taxon>
        <taxon>Methanobacteriota</taxon>
        <taxon>Stenosarchaea group</taxon>
        <taxon>Halobacteria</taxon>
        <taxon>Halobacteriales</taxon>
        <taxon>Natronomonadaceae</taxon>
        <taxon>Halocatena</taxon>
    </lineage>
</organism>
<dbReference type="GeneID" id="76202676"/>
<dbReference type="EMBL" id="JBHTAX010000006">
    <property type="protein sequence ID" value="MFC7193075.1"/>
    <property type="molecule type" value="Genomic_DNA"/>
</dbReference>
<comment type="caution">
    <text evidence="1">The sequence shown here is derived from an EMBL/GenBank/DDBJ whole genome shotgun (WGS) entry which is preliminary data.</text>
</comment>
<reference evidence="1 2" key="1">
    <citation type="journal article" date="2019" name="Int. J. Syst. Evol. Microbiol.">
        <title>The Global Catalogue of Microorganisms (GCM) 10K type strain sequencing project: providing services to taxonomists for standard genome sequencing and annotation.</title>
        <authorList>
            <consortium name="The Broad Institute Genomics Platform"/>
            <consortium name="The Broad Institute Genome Sequencing Center for Infectious Disease"/>
            <person name="Wu L."/>
            <person name="Ma J."/>
        </authorList>
    </citation>
    <scope>NUCLEOTIDE SEQUENCE [LARGE SCALE GENOMIC DNA]</scope>
    <source>
        <strain evidence="1 2">RDMS1</strain>
    </source>
</reference>
<evidence type="ECO:0000313" key="2">
    <source>
        <dbReference type="Proteomes" id="UP001596417"/>
    </source>
</evidence>
<accession>A0ABD5YZ01</accession>
<name>A0ABD5YZ01_9EURY</name>
<evidence type="ECO:0000313" key="1">
    <source>
        <dbReference type="EMBL" id="MFC7193075.1"/>
    </source>
</evidence>
<dbReference type="Proteomes" id="UP001596417">
    <property type="component" value="Unassembled WGS sequence"/>
</dbReference>
<dbReference type="RefSeq" id="WP_264556787.1">
    <property type="nucleotide sequence ID" value="NZ_CP109982.1"/>
</dbReference>